<dbReference type="AlphaFoldDB" id="A0A3N4IBS3"/>
<proteinExistence type="inferred from homology"/>
<evidence type="ECO:0000256" key="1">
    <source>
        <dbReference type="ARBA" id="ARBA00008482"/>
    </source>
</evidence>
<dbReference type="InterPro" id="IPR000717">
    <property type="entry name" value="PCI_dom"/>
</dbReference>
<gene>
    <name evidence="8" type="ORF">BJ508DRAFT_413820</name>
</gene>
<evidence type="ECO:0000313" key="9">
    <source>
        <dbReference type="Proteomes" id="UP000275078"/>
    </source>
</evidence>
<evidence type="ECO:0000259" key="7">
    <source>
        <dbReference type="PROSITE" id="PS50250"/>
    </source>
</evidence>
<dbReference type="Proteomes" id="UP000275078">
    <property type="component" value="Unassembled WGS sequence"/>
</dbReference>
<name>A0A3N4IBS3_ASCIM</name>
<dbReference type="EMBL" id="ML119668">
    <property type="protein sequence ID" value="RPA82897.1"/>
    <property type="molecule type" value="Genomic_DNA"/>
</dbReference>
<dbReference type="GO" id="GO:0033290">
    <property type="term" value="C:eukaryotic 48S preinitiation complex"/>
    <property type="evidence" value="ECO:0007669"/>
    <property type="project" value="UniProtKB-UniRule"/>
</dbReference>
<dbReference type="SMART" id="SM00088">
    <property type="entry name" value="PINT"/>
    <property type="match status" value="1"/>
</dbReference>
<comment type="similarity">
    <text evidence="1">Belongs to the CSN7/EIF3M family. CSN7 subfamily.</text>
</comment>
<dbReference type="GO" id="GO:0001732">
    <property type="term" value="P:formation of cytoplasmic translation initiation complex"/>
    <property type="evidence" value="ECO:0007669"/>
    <property type="project" value="UniProtKB-UniRule"/>
</dbReference>
<dbReference type="HAMAP" id="MF_03012">
    <property type="entry name" value="eIF3m"/>
    <property type="match status" value="1"/>
</dbReference>
<keyword evidence="2 5" id="KW-0963">Cytoplasm</keyword>
<comment type="subunit">
    <text evidence="5">Component of the eukaryotic translation initiation factor 3 (eIF-3) complex.</text>
</comment>
<dbReference type="SUPFAM" id="SSF48371">
    <property type="entry name" value="ARM repeat"/>
    <property type="match status" value="1"/>
</dbReference>
<dbReference type="OrthoDB" id="10267031at2759"/>
<comment type="similarity">
    <text evidence="5">Belongs to the eIF-3 subunit M family.</text>
</comment>
<organism evidence="8 9">
    <name type="scientific">Ascobolus immersus RN42</name>
    <dbReference type="NCBI Taxonomy" id="1160509"/>
    <lineage>
        <taxon>Eukaryota</taxon>
        <taxon>Fungi</taxon>
        <taxon>Dikarya</taxon>
        <taxon>Ascomycota</taxon>
        <taxon>Pezizomycotina</taxon>
        <taxon>Pezizomycetes</taxon>
        <taxon>Pezizales</taxon>
        <taxon>Ascobolaceae</taxon>
        <taxon>Ascobolus</taxon>
    </lineage>
</organism>
<dbReference type="Pfam" id="PF01399">
    <property type="entry name" value="PCI"/>
    <property type="match status" value="1"/>
</dbReference>
<feature type="domain" description="PCI" evidence="7">
    <location>
        <begin position="189"/>
        <end position="357"/>
    </location>
</feature>
<keyword evidence="3 5" id="KW-0396">Initiation factor</keyword>
<evidence type="ECO:0000256" key="2">
    <source>
        <dbReference type="ARBA" id="ARBA00022490"/>
    </source>
</evidence>
<sequence length="415" mass="46127">MATDAPPNLLMVEGTFEDQIYELAAYIEGLKNVEPGTLANVLQPLVEKDDKEAVIKTLVDAASVLMKAPEKDFIPTFNLLIHLLRSSPSLPTYLPPILKALSSPPSGASGFHLAATVLTTIFNVLPVDSKLRLTVFQSILKVAAASGSFDSLAPQLKNLDHWLQLWEATQAEKREVFLAVSRAAEQAGEDDQVFLYQLQALQTFTPEESTSDEAAELANKLVKLTISRPSLFSFDELSTVDAILGLQRSSPEAYNLYEVFSGGDLEDFDEFTEEYEGWLEKNGYDAEALLRKIRLLTLASLASSTPNRQLPYSQISKSLRIPPEEVELWVIDVIRAGLVEGKLSQLNQEFLIHRSTYRAFGERQWKEVADRLDGWKSSLEGILSVIKNARETYSQQQSSDFSGRKGPNRAIEVDS</sequence>
<reference evidence="8 9" key="1">
    <citation type="journal article" date="2018" name="Nat. Ecol. Evol.">
        <title>Pezizomycetes genomes reveal the molecular basis of ectomycorrhizal truffle lifestyle.</title>
        <authorList>
            <person name="Murat C."/>
            <person name="Payen T."/>
            <person name="Noel B."/>
            <person name="Kuo A."/>
            <person name="Morin E."/>
            <person name="Chen J."/>
            <person name="Kohler A."/>
            <person name="Krizsan K."/>
            <person name="Balestrini R."/>
            <person name="Da Silva C."/>
            <person name="Montanini B."/>
            <person name="Hainaut M."/>
            <person name="Levati E."/>
            <person name="Barry K.W."/>
            <person name="Belfiori B."/>
            <person name="Cichocki N."/>
            <person name="Clum A."/>
            <person name="Dockter R.B."/>
            <person name="Fauchery L."/>
            <person name="Guy J."/>
            <person name="Iotti M."/>
            <person name="Le Tacon F."/>
            <person name="Lindquist E.A."/>
            <person name="Lipzen A."/>
            <person name="Malagnac F."/>
            <person name="Mello A."/>
            <person name="Molinier V."/>
            <person name="Miyauchi S."/>
            <person name="Poulain J."/>
            <person name="Riccioni C."/>
            <person name="Rubini A."/>
            <person name="Sitrit Y."/>
            <person name="Splivallo R."/>
            <person name="Traeger S."/>
            <person name="Wang M."/>
            <person name="Zifcakova L."/>
            <person name="Wipf D."/>
            <person name="Zambonelli A."/>
            <person name="Paolocci F."/>
            <person name="Nowrousian M."/>
            <person name="Ottonello S."/>
            <person name="Baldrian P."/>
            <person name="Spatafora J.W."/>
            <person name="Henrissat B."/>
            <person name="Nagy L.G."/>
            <person name="Aury J.M."/>
            <person name="Wincker P."/>
            <person name="Grigoriev I.V."/>
            <person name="Bonfante P."/>
            <person name="Martin F.M."/>
        </authorList>
    </citation>
    <scope>NUCLEOTIDE SEQUENCE [LARGE SCALE GENOMIC DNA]</scope>
    <source>
        <strain evidence="8 9">RN42</strain>
    </source>
</reference>
<dbReference type="GO" id="GO:0016282">
    <property type="term" value="C:eukaryotic 43S preinitiation complex"/>
    <property type="evidence" value="ECO:0007669"/>
    <property type="project" value="UniProtKB-UniRule"/>
</dbReference>
<evidence type="ECO:0000256" key="4">
    <source>
        <dbReference type="ARBA" id="ARBA00022917"/>
    </source>
</evidence>
<dbReference type="PANTHER" id="PTHR15350:SF2">
    <property type="entry name" value="EUKARYOTIC TRANSLATION INITIATION FACTOR 3 SUBUNIT M"/>
    <property type="match status" value="1"/>
</dbReference>
<dbReference type="InterPro" id="IPR045237">
    <property type="entry name" value="COPS7/eIF3m"/>
</dbReference>
<feature type="region of interest" description="Disordered" evidence="6">
    <location>
        <begin position="393"/>
        <end position="415"/>
    </location>
</feature>
<dbReference type="STRING" id="1160509.A0A3N4IBS3"/>
<keyword evidence="9" id="KW-1185">Reference proteome</keyword>
<comment type="function">
    <text evidence="5">Component of the eukaryotic translation initiation factor 3 (eIF-3) complex, which is involved in protein synthesis of a specialized repertoire of mRNAs and, together with other initiation factors, stimulates binding of mRNA and methionyl-tRNAi to the 40S ribosome. The eIF-3 complex specifically targets and initiates translation of a subset of mRNAs involved in cell proliferation.</text>
</comment>
<evidence type="ECO:0000256" key="5">
    <source>
        <dbReference type="HAMAP-Rule" id="MF_03012"/>
    </source>
</evidence>
<protein>
    <recommendedName>
        <fullName evidence="5">Eukaryotic translation initiation factor 3 subunit M</fullName>
        <shortName evidence="5">eIF3m</shortName>
    </recommendedName>
</protein>
<evidence type="ECO:0000256" key="6">
    <source>
        <dbReference type="SAM" id="MobiDB-lite"/>
    </source>
</evidence>
<dbReference type="GO" id="GO:0071541">
    <property type="term" value="C:eukaryotic translation initiation factor 3 complex, eIF3m"/>
    <property type="evidence" value="ECO:0007669"/>
    <property type="project" value="UniProtKB-UniRule"/>
</dbReference>
<dbReference type="InterPro" id="IPR040750">
    <property type="entry name" value="eIF3m_C_helix"/>
</dbReference>
<comment type="subcellular location">
    <subcellularLocation>
        <location evidence="5">Cytoplasm</location>
    </subcellularLocation>
</comment>
<dbReference type="InterPro" id="IPR027528">
    <property type="entry name" value="eIF3m"/>
</dbReference>
<accession>A0A3N4IBS3</accession>
<dbReference type="InterPro" id="IPR016024">
    <property type="entry name" value="ARM-type_fold"/>
</dbReference>
<dbReference type="Pfam" id="PF18005">
    <property type="entry name" value="eIF3m_C_helix"/>
    <property type="match status" value="1"/>
</dbReference>
<keyword evidence="4 5" id="KW-0648">Protein biosynthesis</keyword>
<dbReference type="PROSITE" id="PS50250">
    <property type="entry name" value="PCI"/>
    <property type="match status" value="1"/>
</dbReference>
<dbReference type="PANTHER" id="PTHR15350">
    <property type="entry name" value="COP9 SIGNALOSOME COMPLEX SUBUNIT 7/DENDRITIC CELL PROTEIN GA17"/>
    <property type="match status" value="1"/>
</dbReference>
<dbReference type="GO" id="GO:0003743">
    <property type="term" value="F:translation initiation factor activity"/>
    <property type="evidence" value="ECO:0007669"/>
    <property type="project" value="UniProtKB-UniRule"/>
</dbReference>
<evidence type="ECO:0000313" key="8">
    <source>
        <dbReference type="EMBL" id="RPA82897.1"/>
    </source>
</evidence>
<evidence type="ECO:0000256" key="3">
    <source>
        <dbReference type="ARBA" id="ARBA00022540"/>
    </source>
</evidence>